<evidence type="ECO:0000313" key="7">
    <source>
        <dbReference type="EMBL" id="OOF95059.1"/>
    </source>
</evidence>
<dbReference type="EMBL" id="KV907500">
    <property type="protein sequence ID" value="OOF95126.1"/>
    <property type="molecule type" value="Genomic_DNA"/>
</dbReference>
<dbReference type="VEuPathDB" id="FungiDB:ASPCADRAFT_130610"/>
<feature type="transmembrane region" description="Helical" evidence="6">
    <location>
        <begin position="138"/>
        <end position="161"/>
    </location>
</feature>
<keyword evidence="5 6" id="KW-0472">Membrane</keyword>
<evidence type="ECO:0000256" key="3">
    <source>
        <dbReference type="ARBA" id="ARBA00022692"/>
    </source>
</evidence>
<dbReference type="GO" id="GO:0016020">
    <property type="term" value="C:membrane"/>
    <property type="evidence" value="ECO:0007669"/>
    <property type="project" value="UniProtKB-SubCell"/>
</dbReference>
<feature type="transmembrane region" description="Helical" evidence="6">
    <location>
        <begin position="245"/>
        <end position="262"/>
    </location>
</feature>
<evidence type="ECO:0000313" key="9">
    <source>
        <dbReference type="Proteomes" id="UP000188318"/>
    </source>
</evidence>
<feature type="transmembrane region" description="Helical" evidence="6">
    <location>
        <begin position="12"/>
        <end position="34"/>
    </location>
</feature>
<dbReference type="InterPro" id="IPR036259">
    <property type="entry name" value="MFS_trans_sf"/>
</dbReference>
<dbReference type="CDD" id="cd17330">
    <property type="entry name" value="MFS_SLC46_TetA_like"/>
    <property type="match status" value="1"/>
</dbReference>
<dbReference type="VEuPathDB" id="FungiDB:ASPCADRAFT_130550"/>
<dbReference type="OMA" id="FAWSITS"/>
<accession>A0A1R3RKS4</accession>
<evidence type="ECO:0000313" key="8">
    <source>
        <dbReference type="EMBL" id="OOF95126.1"/>
    </source>
</evidence>
<dbReference type="SUPFAM" id="SSF103473">
    <property type="entry name" value="MFS general substrate transporter"/>
    <property type="match status" value="1"/>
</dbReference>
<reference evidence="7" key="1">
    <citation type="submission" date="2016-12" db="EMBL/GenBank/DDBJ databases">
        <authorList>
            <consortium name="DOE Joint Genome Institute"/>
            <person name="Riley R."/>
            <person name="Kuo A."/>
            <person name="Sun H."/>
            <person name="Pangilinan J."/>
            <person name="Culley D."/>
            <person name="Salamov A."/>
            <person name="Magnuson J."/>
            <person name="Bruno K."/>
            <person name="Henrissat B."/>
            <person name="Berka R."/>
            <person name="Tsang A."/>
            <person name="Barry K."/>
            <person name="lapidus A."/>
            <person name="Martin J."/>
            <person name="Lindquist E."/>
            <person name="Wang Z."/>
            <person name="Baker S."/>
            <person name="Grigoriev I."/>
            <person name="Nordberg H.P."/>
            <person name="Cantor M.N."/>
            <person name="Hua S.X."/>
        </authorList>
    </citation>
    <scope>NUCLEOTIDE SEQUENCE [LARGE SCALE GENOMIC DNA]</scope>
    <source>
        <strain evidence="7">ITEM 5010</strain>
    </source>
</reference>
<feature type="transmembrane region" description="Helical" evidence="6">
    <location>
        <begin position="181"/>
        <end position="203"/>
    </location>
</feature>
<dbReference type="Proteomes" id="UP000188318">
    <property type="component" value="Unassembled WGS sequence"/>
</dbReference>
<keyword evidence="2" id="KW-0813">Transport</keyword>
<feature type="transmembrane region" description="Helical" evidence="6">
    <location>
        <begin position="46"/>
        <end position="67"/>
    </location>
</feature>
<evidence type="ECO:0000256" key="4">
    <source>
        <dbReference type="ARBA" id="ARBA00022989"/>
    </source>
</evidence>
<evidence type="ECO:0000256" key="1">
    <source>
        <dbReference type="ARBA" id="ARBA00004141"/>
    </source>
</evidence>
<keyword evidence="4 6" id="KW-1133">Transmembrane helix</keyword>
<name>A0A1R3RKS4_ASPC5</name>
<dbReference type="PANTHER" id="PTHR23504:SF15">
    <property type="entry name" value="MAJOR FACILITATOR SUPERFAMILY (MFS) PROFILE DOMAIN-CONTAINING PROTEIN"/>
    <property type="match status" value="1"/>
</dbReference>
<feature type="transmembrane region" description="Helical" evidence="6">
    <location>
        <begin position="320"/>
        <end position="338"/>
    </location>
</feature>
<organism evidence="7 9">
    <name type="scientific">Aspergillus carbonarius (strain ITEM 5010)</name>
    <dbReference type="NCBI Taxonomy" id="602072"/>
    <lineage>
        <taxon>Eukaryota</taxon>
        <taxon>Fungi</taxon>
        <taxon>Dikarya</taxon>
        <taxon>Ascomycota</taxon>
        <taxon>Pezizomycotina</taxon>
        <taxon>Eurotiomycetes</taxon>
        <taxon>Eurotiomycetidae</taxon>
        <taxon>Eurotiales</taxon>
        <taxon>Aspergillaceae</taxon>
        <taxon>Aspergillus</taxon>
        <taxon>Aspergillus subgen. Circumdati</taxon>
    </lineage>
</organism>
<dbReference type="Gene3D" id="1.20.1250.20">
    <property type="entry name" value="MFS general substrate transporter like domains"/>
    <property type="match status" value="1"/>
</dbReference>
<comment type="subcellular location">
    <subcellularLocation>
        <location evidence="1">Membrane</location>
        <topology evidence="1">Multi-pass membrane protein</topology>
    </subcellularLocation>
</comment>
<dbReference type="InterPro" id="IPR011701">
    <property type="entry name" value="MFS"/>
</dbReference>
<feature type="transmembrane region" description="Helical" evidence="6">
    <location>
        <begin position="398"/>
        <end position="417"/>
    </location>
</feature>
<feature type="transmembrane region" description="Helical" evidence="6">
    <location>
        <begin position="79"/>
        <end position="97"/>
    </location>
</feature>
<keyword evidence="3 6" id="KW-0812">Transmembrane</keyword>
<protein>
    <submittedName>
        <fullName evidence="7">Uncharacterized protein</fullName>
    </submittedName>
</protein>
<dbReference type="Pfam" id="PF07690">
    <property type="entry name" value="MFS_1"/>
    <property type="match status" value="1"/>
</dbReference>
<gene>
    <name evidence="7" type="ORF">ASPCADRAFT_130550</name>
    <name evidence="8" type="ORF">ASPCADRAFT_130610</name>
</gene>
<dbReference type="AlphaFoldDB" id="A0A1R3RKS4"/>
<feature type="transmembrane region" description="Helical" evidence="6">
    <location>
        <begin position="350"/>
        <end position="377"/>
    </location>
</feature>
<dbReference type="OrthoDB" id="419616at2759"/>
<dbReference type="PANTHER" id="PTHR23504">
    <property type="entry name" value="MAJOR FACILITATOR SUPERFAMILY DOMAIN-CONTAINING PROTEIN 10"/>
    <property type="match status" value="1"/>
</dbReference>
<dbReference type="EMBL" id="KV907500">
    <property type="protein sequence ID" value="OOF95059.1"/>
    <property type="molecule type" value="Genomic_DNA"/>
</dbReference>
<proteinExistence type="predicted"/>
<keyword evidence="9" id="KW-1185">Reference proteome</keyword>
<dbReference type="GO" id="GO:0022857">
    <property type="term" value="F:transmembrane transporter activity"/>
    <property type="evidence" value="ECO:0007669"/>
    <property type="project" value="InterPro"/>
</dbReference>
<feature type="transmembrane region" description="Helical" evidence="6">
    <location>
        <begin position="429"/>
        <end position="447"/>
    </location>
</feature>
<evidence type="ECO:0000256" key="2">
    <source>
        <dbReference type="ARBA" id="ARBA00022448"/>
    </source>
</evidence>
<feature type="transmembrane region" description="Helical" evidence="6">
    <location>
        <begin position="282"/>
        <end position="308"/>
    </location>
</feature>
<evidence type="ECO:0000256" key="5">
    <source>
        <dbReference type="ARBA" id="ARBA00023136"/>
    </source>
</evidence>
<sequence>MNTSVTRTLAMVGLIALMEPISATMLFPFVYFMVKDFDPSDVEHIGLRAGLITTAFFIPQMITTIPYGIISDRYGRKPILLAGLIGSAVFLGLFGLSRSLPWAIASRALCGFFNGNSPITRTVAGEIADRANLNQGKVFAIFGLTGALGYVIGPMIGGALAKPAELYGLRGPGNIFGIYPYLLPCLIGTLMILIVTIISLFLLEETNDRVLRKDPGGETADEIQPLLPSSIESDSKRHGLLSRSMIAMMVSILFMCLHAIAFDEGLPVFLASPSTTSPPVGLGFTSAQIARTLSCMSPVLLLTQFVVYPMLSRYLPPLSLWRWSAAMYILIYPLFSLLPGLTAPSAGYPALWAVLMLIMTGRFAANVVAYTSMAVMLNQMSPPGKKGTTMGMAQTGMSLGRAVGPALGGMVWSWSLASGLPFPFDSHALFYFLTVLGCLQGISSLWITKVASVGASVGEAVEDGIEN</sequence>
<reference evidence="9" key="2">
    <citation type="journal article" date="2017" name="Genome Biol.">
        <title>Comparative genomics reveals high biological diversity and specific adaptations in the industrially and medically important fungal genus Aspergillus.</title>
        <authorList>
            <person name="de Vries R.P."/>
            <person name="Riley R."/>
            <person name="Wiebenga A."/>
            <person name="Aguilar-Osorio G."/>
            <person name="Amillis S."/>
            <person name="Uchima C.A."/>
            <person name="Anderluh G."/>
            <person name="Asadollahi M."/>
            <person name="Askin M."/>
            <person name="Barry K."/>
            <person name="Battaglia E."/>
            <person name="Bayram O."/>
            <person name="Benocci T."/>
            <person name="Braus-Stromeyer S.A."/>
            <person name="Caldana C."/>
            <person name="Canovas D."/>
            <person name="Cerqueira G.C."/>
            <person name="Chen F."/>
            <person name="Chen W."/>
            <person name="Choi C."/>
            <person name="Clum A."/>
            <person name="Dos Santos R.A."/>
            <person name="Damasio A.R."/>
            <person name="Diallinas G."/>
            <person name="Emri T."/>
            <person name="Fekete E."/>
            <person name="Flipphi M."/>
            <person name="Freyberg S."/>
            <person name="Gallo A."/>
            <person name="Gournas C."/>
            <person name="Habgood R."/>
            <person name="Hainaut M."/>
            <person name="Harispe M.L."/>
            <person name="Henrissat B."/>
            <person name="Hilden K.S."/>
            <person name="Hope R."/>
            <person name="Hossain A."/>
            <person name="Karabika E."/>
            <person name="Karaffa L."/>
            <person name="Karanyi Z."/>
            <person name="Krasevec N."/>
            <person name="Kuo A."/>
            <person name="Kusch H."/>
            <person name="LaButti K."/>
            <person name="Lagendijk E.L."/>
            <person name="Lapidus A."/>
            <person name="Levasseur A."/>
            <person name="Lindquist E."/>
            <person name="Lipzen A."/>
            <person name="Logrieco A.F."/>
            <person name="MacCabe A."/>
            <person name="Maekelae M.R."/>
            <person name="Malavazi I."/>
            <person name="Melin P."/>
            <person name="Meyer V."/>
            <person name="Mielnichuk N."/>
            <person name="Miskei M."/>
            <person name="Molnar A.P."/>
            <person name="Mule G."/>
            <person name="Ngan C.Y."/>
            <person name="Orejas M."/>
            <person name="Orosz E."/>
            <person name="Ouedraogo J.P."/>
            <person name="Overkamp K.M."/>
            <person name="Park H.-S."/>
            <person name="Perrone G."/>
            <person name="Piumi F."/>
            <person name="Punt P.J."/>
            <person name="Ram A.F."/>
            <person name="Ramon A."/>
            <person name="Rauscher S."/>
            <person name="Record E."/>
            <person name="Riano-Pachon D.M."/>
            <person name="Robert V."/>
            <person name="Roehrig J."/>
            <person name="Ruller R."/>
            <person name="Salamov A."/>
            <person name="Salih N.S."/>
            <person name="Samson R.A."/>
            <person name="Sandor E."/>
            <person name="Sanguinetti M."/>
            <person name="Schuetze T."/>
            <person name="Sepcic K."/>
            <person name="Shelest E."/>
            <person name="Sherlock G."/>
            <person name="Sophianopoulou V."/>
            <person name="Squina F.M."/>
            <person name="Sun H."/>
            <person name="Susca A."/>
            <person name="Todd R.B."/>
            <person name="Tsang A."/>
            <person name="Unkles S.E."/>
            <person name="van de Wiele N."/>
            <person name="van Rossen-Uffink D."/>
            <person name="Oliveira J.V."/>
            <person name="Vesth T.C."/>
            <person name="Visser J."/>
            <person name="Yu J.-H."/>
            <person name="Zhou M."/>
            <person name="Andersen M.R."/>
            <person name="Archer D.B."/>
            <person name="Baker S.E."/>
            <person name="Benoit I."/>
            <person name="Brakhage A.A."/>
            <person name="Braus G.H."/>
            <person name="Fischer R."/>
            <person name="Frisvad J.C."/>
            <person name="Goldman G.H."/>
            <person name="Houbraken J."/>
            <person name="Oakley B."/>
            <person name="Pocsi I."/>
            <person name="Scazzocchio C."/>
            <person name="Seiboth B."/>
            <person name="vanKuyk P.A."/>
            <person name="Wortman J."/>
            <person name="Dyer P.S."/>
            <person name="Grigoriev I.V."/>
        </authorList>
    </citation>
    <scope>NUCLEOTIDE SEQUENCE [LARGE SCALE GENOMIC DNA]</scope>
    <source>
        <strain evidence="9">ITEM 5010</strain>
    </source>
</reference>
<evidence type="ECO:0000256" key="6">
    <source>
        <dbReference type="SAM" id="Phobius"/>
    </source>
</evidence>